<reference evidence="2 3" key="2">
    <citation type="journal article" date="2011" name="PLoS Genet.">
        <title>Caenorhabditis briggsae recombinant inbred line genotypes reveal inter-strain incompatibility and the evolution of recombination.</title>
        <authorList>
            <person name="Ross J.A."/>
            <person name="Koboldt D.C."/>
            <person name="Staisch J.E."/>
            <person name="Chamberlin H.M."/>
            <person name="Gupta B.P."/>
            <person name="Miller R.D."/>
            <person name="Baird S.E."/>
            <person name="Haag E.S."/>
        </authorList>
    </citation>
    <scope>NUCLEOTIDE SEQUENCE [LARGE SCALE GENOMIC DNA]</scope>
    <source>
        <strain evidence="2 3">AF16</strain>
    </source>
</reference>
<protein>
    <submittedName>
        <fullName evidence="2">Protein CBG05043</fullName>
    </submittedName>
</protein>
<dbReference type="GO" id="GO:0015149">
    <property type="term" value="F:hexose transmembrane transporter activity"/>
    <property type="evidence" value="ECO:0000318"/>
    <property type="project" value="GO_Central"/>
</dbReference>
<dbReference type="Proteomes" id="UP000008549">
    <property type="component" value="Unassembled WGS sequence"/>
</dbReference>
<dbReference type="RefSeq" id="XP_002644869.1">
    <property type="nucleotide sequence ID" value="XM_002644823.1"/>
</dbReference>
<feature type="region of interest" description="Disordered" evidence="1">
    <location>
        <begin position="603"/>
        <end position="640"/>
    </location>
</feature>
<dbReference type="HOGENOM" id="CLU_014894_0_0_1"/>
<keyword evidence="3" id="KW-1185">Reference proteome</keyword>
<accession>A8WZ19</accession>
<feature type="compositionally biased region" description="Acidic residues" evidence="1">
    <location>
        <begin position="615"/>
        <end position="624"/>
    </location>
</feature>
<dbReference type="KEGG" id="cbr:CBG_05043"/>
<dbReference type="FunCoup" id="A8WZ19">
    <property type="interactions" value="715"/>
</dbReference>
<dbReference type="CTD" id="8586865"/>
<dbReference type="EMBL" id="HE600917">
    <property type="protein sequence ID" value="CAP25628.1"/>
    <property type="molecule type" value="Genomic_DNA"/>
</dbReference>
<gene>
    <name evidence="2" type="ORF">CBG05043</name>
    <name evidence="2" type="ORF">CBG_05043</name>
</gene>
<proteinExistence type="predicted"/>
<feature type="compositionally biased region" description="Basic and acidic residues" evidence="1">
    <location>
        <begin position="517"/>
        <end position="536"/>
    </location>
</feature>
<feature type="compositionally biased region" description="Low complexity" evidence="1">
    <location>
        <begin position="570"/>
        <end position="580"/>
    </location>
</feature>
<dbReference type="OMA" id="VAEQCLW"/>
<evidence type="ECO:0000256" key="1">
    <source>
        <dbReference type="SAM" id="MobiDB-lite"/>
    </source>
</evidence>
<dbReference type="InParanoid" id="A8WZ19"/>
<sequence length="981" mass="110660">MCVRGSNSFKTSKCLIKSWRDSFKGFLIGGIVAASYAFTADDLIDAFSSNMLLGENKNSKKVIVDLMVISTGPFITGRIGELDLIRAGWIFMHRTMSVEDTQRFEQMINTPAFCVKKFEEMFLLRRINPFAPTEDQRIMVFSHADCACKNAQDAREISEMKKQLEEFLAKWETVFKQLPSASPEVLLEIGDLKQQTTEQLNKMENVESTKEKTEEDDTKTEETKANKVVETAQNTVETTEEKVKEVTAVKENNVWEKRIKEKDAKINKVKTNETKTDKVEEKNKQPVVLKSASLPPKKVEKVTHHGNAVAEQCVWNVAHVSGKPTQPKPQQEQHQSQPKRVCEVFTPSKPPPKIVKPIITQVIVSKQPKQAPEATNAIVESRILEKHITVACAEQKIDTPMTVCTDISPAITEHSRSAGTPDSGMISDISEVKAAESEVDNVEKEAPVKQLVGRDARRYRQKLREAEKAALADVVKEESSDDVAQDGSLKENVESEVAEPENTVPTGKERRRLKDKMRKEKKELEKLVGKLEESTKGSKVKTATEAVTFAKFTVTETKTPETTERKEATPEATETNAPEPSKTKKAKKAKKIIESTEAIVNKDKAAQKAGKTPVEEFDVVPEDPDVSKPKKSTQNLAERDEKEIVETSADFQVQKLSKSQKRRVNKKVSQGTYVVNDNGDHSIELLPGEYKIVQLDQDRNIQEIDITGEKEDNVDQKTDEKKQVDKPKKKKLQNFYVAGNLSKEILDNGKWLAYVIDEKKPGSIPKFGEVSTEEVAETIKLLDSQMAVKNATQPDGYVDDLDYNCTKNSRHVTTTIKQIMPELDANLVRENFAKLIENVEPGCYAGPTQEEFDTQPDSSDLQLLIESNPDGFKFHTEFARRTSSLFLGNQEFRDFCVKYSNSKYGGNVISSLIKKYIDTRIVYHYERFKKLADREAHRIAKCWTRVTDNTSYALMVMLFINNPTSNVGFDDIERVLFPPRA</sequence>
<dbReference type="AlphaFoldDB" id="A8WZ19"/>
<dbReference type="GO" id="GO:0016020">
    <property type="term" value="C:membrane"/>
    <property type="evidence" value="ECO:0000318"/>
    <property type="project" value="GO_Central"/>
</dbReference>
<dbReference type="eggNOG" id="KOG0254">
    <property type="taxonomic scope" value="Eukaryota"/>
</dbReference>
<feature type="compositionally biased region" description="Basic and acidic residues" evidence="1">
    <location>
        <begin position="204"/>
        <end position="213"/>
    </location>
</feature>
<feature type="region of interest" description="Disordered" evidence="1">
    <location>
        <begin position="203"/>
        <end position="225"/>
    </location>
</feature>
<dbReference type="GeneID" id="8586865"/>
<name>A8WZ19_CAEBR</name>
<dbReference type="GO" id="GO:0015749">
    <property type="term" value="P:monosaccharide transmembrane transport"/>
    <property type="evidence" value="ECO:0000318"/>
    <property type="project" value="GO_Central"/>
</dbReference>
<evidence type="ECO:0000313" key="3">
    <source>
        <dbReference type="Proteomes" id="UP000008549"/>
    </source>
</evidence>
<organism evidence="2 3">
    <name type="scientific">Caenorhabditis briggsae</name>
    <dbReference type="NCBI Taxonomy" id="6238"/>
    <lineage>
        <taxon>Eukaryota</taxon>
        <taxon>Metazoa</taxon>
        <taxon>Ecdysozoa</taxon>
        <taxon>Nematoda</taxon>
        <taxon>Chromadorea</taxon>
        <taxon>Rhabditida</taxon>
        <taxon>Rhabditina</taxon>
        <taxon>Rhabditomorpha</taxon>
        <taxon>Rhabditoidea</taxon>
        <taxon>Rhabditidae</taxon>
        <taxon>Peloderinae</taxon>
        <taxon>Caenorhabditis</taxon>
    </lineage>
</organism>
<feature type="compositionally biased region" description="Basic and acidic residues" evidence="1">
    <location>
        <begin position="558"/>
        <end position="569"/>
    </location>
</feature>
<feature type="region of interest" description="Disordered" evidence="1">
    <location>
        <begin position="474"/>
        <end position="590"/>
    </location>
</feature>
<reference evidence="2 3" key="1">
    <citation type="journal article" date="2003" name="PLoS Biol.">
        <title>The genome sequence of Caenorhabditis briggsae: a platform for comparative genomics.</title>
        <authorList>
            <person name="Stein L.D."/>
            <person name="Bao Z."/>
            <person name="Blasiar D."/>
            <person name="Blumenthal T."/>
            <person name="Brent M.R."/>
            <person name="Chen N."/>
            <person name="Chinwalla A."/>
            <person name="Clarke L."/>
            <person name="Clee C."/>
            <person name="Coghlan A."/>
            <person name="Coulson A."/>
            <person name="D'Eustachio P."/>
            <person name="Fitch D.H."/>
            <person name="Fulton L.A."/>
            <person name="Fulton R.E."/>
            <person name="Griffiths-Jones S."/>
            <person name="Harris T.W."/>
            <person name="Hillier L.W."/>
            <person name="Kamath R."/>
            <person name="Kuwabara P.E."/>
            <person name="Mardis E.R."/>
            <person name="Marra M.A."/>
            <person name="Miner T.L."/>
            <person name="Minx P."/>
            <person name="Mullikin J.C."/>
            <person name="Plumb R.W."/>
            <person name="Rogers J."/>
            <person name="Schein J.E."/>
            <person name="Sohrmann M."/>
            <person name="Spieth J."/>
            <person name="Stajich J.E."/>
            <person name="Wei C."/>
            <person name="Willey D."/>
            <person name="Wilson R.K."/>
            <person name="Durbin R."/>
            <person name="Waterston R.H."/>
        </authorList>
    </citation>
    <scope>NUCLEOTIDE SEQUENCE [LARGE SCALE GENOMIC DNA]</scope>
    <source>
        <strain evidence="2 3">AF16</strain>
    </source>
</reference>
<evidence type="ECO:0000313" key="2">
    <source>
        <dbReference type="EMBL" id="CAP25628.1"/>
    </source>
</evidence>